<dbReference type="eggNOG" id="COG2402">
    <property type="taxonomic scope" value="Bacteria"/>
</dbReference>
<evidence type="ECO:0000256" key="4">
    <source>
        <dbReference type="ARBA" id="ARBA00022801"/>
    </source>
</evidence>
<evidence type="ECO:0000256" key="3">
    <source>
        <dbReference type="ARBA" id="ARBA00022723"/>
    </source>
</evidence>
<dbReference type="SUPFAM" id="SSF88723">
    <property type="entry name" value="PIN domain-like"/>
    <property type="match status" value="1"/>
</dbReference>
<dbReference type="RefSeq" id="WP_014986806.1">
    <property type="nucleotide sequence ID" value="NC_018681.1"/>
</dbReference>
<keyword evidence="5 6" id="KW-0460">Magnesium</keyword>
<keyword evidence="3 6" id="KW-0479">Metal-binding</keyword>
<evidence type="ECO:0000256" key="2">
    <source>
        <dbReference type="ARBA" id="ARBA00022722"/>
    </source>
</evidence>
<evidence type="ECO:0000313" key="8">
    <source>
        <dbReference type="EMBL" id="AFU03951.1"/>
    </source>
</evidence>
<feature type="binding site" evidence="6">
    <location>
        <position position="5"/>
    </location>
    <ligand>
        <name>Mg(2+)</name>
        <dbReference type="ChEBI" id="CHEBI:18420"/>
    </ligand>
</feature>
<dbReference type="InterPro" id="IPR022907">
    <property type="entry name" value="VapC_family"/>
</dbReference>
<dbReference type="InterPro" id="IPR029060">
    <property type="entry name" value="PIN-like_dom_sf"/>
</dbReference>
<dbReference type="AlphaFoldDB" id="K0F8W5"/>
<keyword evidence="4 6" id="KW-0378">Hydrolase</keyword>
<dbReference type="Pfam" id="PF01850">
    <property type="entry name" value="PIN"/>
    <property type="match status" value="1"/>
</dbReference>
<dbReference type="GO" id="GO:0004540">
    <property type="term" value="F:RNA nuclease activity"/>
    <property type="evidence" value="ECO:0007669"/>
    <property type="project" value="InterPro"/>
</dbReference>
<evidence type="ECO:0000256" key="1">
    <source>
        <dbReference type="ARBA" id="ARBA00022649"/>
    </source>
</evidence>
<protein>
    <recommendedName>
        <fullName evidence="6">Ribonuclease VapC</fullName>
        <shortName evidence="6">RNase VapC</shortName>
        <ecNumber evidence="6">3.1.-.-</ecNumber>
    </recommendedName>
    <alternativeName>
        <fullName evidence="6">Toxin VapC</fullName>
    </alternativeName>
</protein>
<dbReference type="GO" id="GO:0016787">
    <property type="term" value="F:hydrolase activity"/>
    <property type="evidence" value="ECO:0007669"/>
    <property type="project" value="UniProtKB-KW"/>
</dbReference>
<comment type="function">
    <text evidence="6">Toxic component of a toxin-antitoxin (TA) system. An RNase.</text>
</comment>
<keyword evidence="6" id="KW-0800">Toxin</keyword>
<evidence type="ECO:0000313" key="9">
    <source>
        <dbReference type="Proteomes" id="UP000006304"/>
    </source>
</evidence>
<gene>
    <name evidence="6" type="primary">vapC</name>
    <name evidence="8" type="ORF">O3I_030010</name>
</gene>
<organism evidence="8 9">
    <name type="scientific">Nocardia brasiliensis (strain ATCC 700358 / HUJEG-1)</name>
    <dbReference type="NCBI Taxonomy" id="1133849"/>
    <lineage>
        <taxon>Bacteria</taxon>
        <taxon>Bacillati</taxon>
        <taxon>Actinomycetota</taxon>
        <taxon>Actinomycetes</taxon>
        <taxon>Mycobacteriales</taxon>
        <taxon>Nocardiaceae</taxon>
        <taxon>Nocardia</taxon>
    </lineage>
</organism>
<dbReference type="EMBL" id="CP003876">
    <property type="protein sequence ID" value="AFU03951.1"/>
    <property type="molecule type" value="Genomic_DNA"/>
</dbReference>
<dbReference type="GO" id="GO:0000287">
    <property type="term" value="F:magnesium ion binding"/>
    <property type="evidence" value="ECO:0007669"/>
    <property type="project" value="UniProtKB-UniRule"/>
</dbReference>
<dbReference type="Gene3D" id="3.40.50.1010">
    <property type="entry name" value="5'-nuclease"/>
    <property type="match status" value="1"/>
</dbReference>
<evidence type="ECO:0000259" key="7">
    <source>
        <dbReference type="Pfam" id="PF01850"/>
    </source>
</evidence>
<keyword evidence="9" id="KW-1185">Reference proteome</keyword>
<dbReference type="Proteomes" id="UP000006304">
    <property type="component" value="Chromosome"/>
</dbReference>
<evidence type="ECO:0000256" key="5">
    <source>
        <dbReference type="ARBA" id="ARBA00022842"/>
    </source>
</evidence>
<dbReference type="STRING" id="1133849.O3I_030010"/>
<name>K0F8W5_NOCB7</name>
<keyword evidence="1 6" id="KW-1277">Toxin-antitoxin system</keyword>
<sequence>MIVCDTGPLVAAAFRSDPDYHACTELFTSLFLANRPILIPTPILGEVGYLLGRLAGAKTEAGFLRSLASGVFAPIAPESEDYQRAAELVEQYADFPLGTCDATVIAVAERLGITEVATLDKRHFSVVRPRHTAALTLLP</sequence>
<dbReference type="HOGENOM" id="CLU_143452_2_1_11"/>
<accession>K0F8W5</accession>
<feature type="domain" description="PIN" evidence="7">
    <location>
        <begin position="2"/>
        <end position="125"/>
    </location>
</feature>
<comment type="similarity">
    <text evidence="6">Belongs to the PINc/VapC protein family.</text>
</comment>
<dbReference type="KEGG" id="nbr:O3I_030010"/>
<feature type="binding site" evidence="6">
    <location>
        <position position="101"/>
    </location>
    <ligand>
        <name>Mg(2+)</name>
        <dbReference type="ChEBI" id="CHEBI:18420"/>
    </ligand>
</feature>
<proteinExistence type="inferred from homology"/>
<dbReference type="HAMAP" id="MF_00265">
    <property type="entry name" value="VapC_Nob1"/>
    <property type="match status" value="1"/>
</dbReference>
<dbReference type="InterPro" id="IPR002716">
    <property type="entry name" value="PIN_dom"/>
</dbReference>
<comment type="cofactor">
    <cofactor evidence="6">
        <name>Mg(2+)</name>
        <dbReference type="ChEBI" id="CHEBI:18420"/>
    </cofactor>
</comment>
<dbReference type="EC" id="3.1.-.-" evidence="6"/>
<keyword evidence="2 6" id="KW-0540">Nuclease</keyword>
<evidence type="ECO:0000256" key="6">
    <source>
        <dbReference type="HAMAP-Rule" id="MF_00265"/>
    </source>
</evidence>
<dbReference type="GO" id="GO:0090729">
    <property type="term" value="F:toxin activity"/>
    <property type="evidence" value="ECO:0007669"/>
    <property type="project" value="UniProtKB-KW"/>
</dbReference>
<reference evidence="8 9" key="1">
    <citation type="journal article" date="2012" name="J. Bacteriol.">
        <title>Complete genome sequence of Nocardia brasiliensis HUJEG-1.</title>
        <authorList>
            <person name="Vera-Cabrera L."/>
            <person name="Ortiz-Lopez R."/>
            <person name="Elizondo-Gonzalez R."/>
            <person name="Perez-Maya A.A."/>
            <person name="Ocampo-Candiani J."/>
        </authorList>
    </citation>
    <scope>NUCLEOTIDE SEQUENCE [LARGE SCALE GENOMIC DNA]</scope>
    <source>
        <strain evidence="9">ATCC 700358</strain>
    </source>
</reference>